<reference evidence="1 2" key="1">
    <citation type="journal article" date="2019" name="Microbiol. Resour. Announc.">
        <title>Complete Genome Sequence of Halomonas sulfidaeris Strain Esulfide1 Isolated from a Metal Sulfide Rock at a Depth of 2,200 Meters, Obtained Using Nanopore Sequencing.</title>
        <authorList>
            <person name="Saito M."/>
            <person name="Nishigata A."/>
            <person name="Galipon J."/>
            <person name="Arakawa K."/>
        </authorList>
    </citation>
    <scope>NUCLEOTIDE SEQUENCE [LARGE SCALE GENOMIC DNA]</scope>
    <source>
        <strain evidence="1 2">ATCC BAA-803</strain>
        <plasmid evidence="2">pbaa-803-a dna</plasmid>
    </source>
</reference>
<evidence type="ECO:0000313" key="2">
    <source>
        <dbReference type="Proteomes" id="UP000320231"/>
    </source>
</evidence>
<gene>
    <name evidence="1" type="ORF">HSBAA_PA_2480</name>
</gene>
<evidence type="ECO:0000313" key="1">
    <source>
        <dbReference type="EMBL" id="BBI65645.1"/>
    </source>
</evidence>
<dbReference type="KEGG" id="hsr:HSBAA_PA_2480"/>
<keyword evidence="1" id="KW-0614">Plasmid</keyword>
<protein>
    <recommendedName>
        <fullName evidence="3">EamA domain-containing protein</fullName>
    </recommendedName>
</protein>
<sequence>MAFRSWLPWGGNIAAATNPMLLGIVFEGASGTRLILVVTGLLLVQAIQLNNLTLSKQPIA</sequence>
<dbReference type="AlphaFoldDB" id="A0A455UHM6"/>
<dbReference type="Proteomes" id="UP000320231">
    <property type="component" value="Plasmid pBAA-803-A"/>
</dbReference>
<dbReference type="EMBL" id="AP019515">
    <property type="protein sequence ID" value="BBI65645.1"/>
    <property type="molecule type" value="Genomic_DNA"/>
</dbReference>
<evidence type="ECO:0008006" key="3">
    <source>
        <dbReference type="Google" id="ProtNLM"/>
    </source>
</evidence>
<geneLocation type="plasmid" evidence="2">
    <name>pbaa-803-a dna</name>
</geneLocation>
<proteinExistence type="predicted"/>
<name>A0A455UHM6_9GAMM</name>
<accession>A0A455UHM6</accession>
<organism evidence="1 2">
    <name type="scientific">Vreelandella sulfidaeris</name>
    <dbReference type="NCBI Taxonomy" id="115553"/>
    <lineage>
        <taxon>Bacteria</taxon>
        <taxon>Pseudomonadati</taxon>
        <taxon>Pseudomonadota</taxon>
        <taxon>Gammaproteobacteria</taxon>
        <taxon>Oceanospirillales</taxon>
        <taxon>Halomonadaceae</taxon>
        <taxon>Vreelandella</taxon>
    </lineage>
</organism>